<evidence type="ECO:0000313" key="17">
    <source>
        <dbReference type="Proteomes" id="UP000531938"/>
    </source>
</evidence>
<dbReference type="PANTHER" id="PTHR23235">
    <property type="entry name" value="KRUEPPEL-LIKE TRANSCRIPTION FACTOR"/>
    <property type="match status" value="1"/>
</dbReference>
<comment type="function">
    <text evidence="11">Transcriptional regulator. Recognizes and binds to the DNA sequence 5'-GCGGGGGCG-3' (GSG). Activates the transcription of target genes whose products are required for mitogenesis and differentiation.</text>
</comment>
<dbReference type="PROSITE" id="PS50157">
    <property type="entry name" value="ZINC_FINGER_C2H2_2"/>
    <property type="match status" value="3"/>
</dbReference>
<evidence type="ECO:0000256" key="14">
    <source>
        <dbReference type="SAM" id="MobiDB-lite"/>
    </source>
</evidence>
<comment type="subcellular location">
    <subcellularLocation>
        <location evidence="1">Nucleus</location>
    </subcellularLocation>
</comment>
<accession>A0A7K7B1I2</accession>
<evidence type="ECO:0000256" key="5">
    <source>
        <dbReference type="ARBA" id="ARBA00022771"/>
    </source>
</evidence>
<dbReference type="Gene3D" id="3.30.160.60">
    <property type="entry name" value="Classic Zinc Finger"/>
    <property type="match status" value="3"/>
</dbReference>
<dbReference type="FunFam" id="3.30.160.60:FF:000324">
    <property type="entry name" value="Early growth response protein 4"/>
    <property type="match status" value="1"/>
</dbReference>
<dbReference type="AlphaFoldDB" id="A0A7K7B1I2"/>
<proteinExistence type="inferred from homology"/>
<evidence type="ECO:0000256" key="1">
    <source>
        <dbReference type="ARBA" id="ARBA00004123"/>
    </source>
</evidence>
<comment type="similarity">
    <text evidence="2">Belongs to the EGR C2H2-type zinc-finger protein family.</text>
</comment>
<evidence type="ECO:0000256" key="2">
    <source>
        <dbReference type="ARBA" id="ARBA00005682"/>
    </source>
</evidence>
<dbReference type="SUPFAM" id="SSF57667">
    <property type="entry name" value="beta-beta-alpha zinc fingers"/>
    <property type="match status" value="2"/>
</dbReference>
<dbReference type="FunFam" id="3.30.160.60:FF:000419">
    <property type="entry name" value="Early growth response protein 4"/>
    <property type="match status" value="1"/>
</dbReference>
<protein>
    <recommendedName>
        <fullName evidence="12">Early growth response protein 4</fullName>
    </recommendedName>
</protein>
<comment type="caution">
    <text evidence="16">The sequence shown here is derived from an EMBL/GenBank/DDBJ whole genome shotgun (WGS) entry which is preliminary data.</text>
</comment>
<feature type="non-terminal residue" evidence="16">
    <location>
        <position position="488"/>
    </location>
</feature>
<keyword evidence="17" id="KW-1185">Reference proteome</keyword>
<feature type="domain" description="C2H2-type" evidence="15">
    <location>
        <begin position="412"/>
        <end position="439"/>
    </location>
</feature>
<dbReference type="Pfam" id="PF00096">
    <property type="entry name" value="zf-C2H2"/>
    <property type="match status" value="1"/>
</dbReference>
<dbReference type="EMBL" id="VZSH01000105">
    <property type="protein sequence ID" value="NWY02169.1"/>
    <property type="molecule type" value="Genomic_DNA"/>
</dbReference>
<dbReference type="GO" id="GO:0005634">
    <property type="term" value="C:nucleus"/>
    <property type="evidence" value="ECO:0007669"/>
    <property type="project" value="UniProtKB-SubCell"/>
</dbReference>
<dbReference type="Proteomes" id="UP000531938">
    <property type="component" value="Unassembled WGS sequence"/>
</dbReference>
<dbReference type="GO" id="GO:0008270">
    <property type="term" value="F:zinc ion binding"/>
    <property type="evidence" value="ECO:0007669"/>
    <property type="project" value="UniProtKB-KW"/>
</dbReference>
<evidence type="ECO:0000256" key="13">
    <source>
        <dbReference type="PROSITE-ProRule" id="PRU00042"/>
    </source>
</evidence>
<organism evidence="16 17">
    <name type="scientific">Nothoprocta ornata</name>
    <dbReference type="NCBI Taxonomy" id="83376"/>
    <lineage>
        <taxon>Eukaryota</taxon>
        <taxon>Metazoa</taxon>
        <taxon>Chordata</taxon>
        <taxon>Craniata</taxon>
        <taxon>Vertebrata</taxon>
        <taxon>Euteleostomi</taxon>
        <taxon>Archelosauria</taxon>
        <taxon>Archosauria</taxon>
        <taxon>Dinosauria</taxon>
        <taxon>Saurischia</taxon>
        <taxon>Theropoda</taxon>
        <taxon>Coelurosauria</taxon>
        <taxon>Aves</taxon>
        <taxon>Palaeognathae</taxon>
        <taxon>Tinamiformes</taxon>
        <taxon>Tinamidae</taxon>
        <taxon>Nothoprocta</taxon>
    </lineage>
</organism>
<keyword evidence="7" id="KW-0805">Transcription regulation</keyword>
<evidence type="ECO:0000256" key="11">
    <source>
        <dbReference type="ARBA" id="ARBA00058831"/>
    </source>
</evidence>
<feature type="domain" description="C2H2-type" evidence="15">
    <location>
        <begin position="382"/>
        <end position="411"/>
    </location>
</feature>
<evidence type="ECO:0000256" key="3">
    <source>
        <dbReference type="ARBA" id="ARBA00022723"/>
    </source>
</evidence>
<dbReference type="PROSITE" id="PS00028">
    <property type="entry name" value="ZINC_FINGER_C2H2_1"/>
    <property type="match status" value="3"/>
</dbReference>
<evidence type="ECO:0000256" key="8">
    <source>
        <dbReference type="ARBA" id="ARBA00023125"/>
    </source>
</evidence>
<feature type="compositionally biased region" description="Low complexity" evidence="14">
    <location>
        <begin position="26"/>
        <end position="40"/>
    </location>
</feature>
<feature type="non-terminal residue" evidence="16">
    <location>
        <position position="1"/>
    </location>
</feature>
<name>A0A7K7B1I2_9AVES</name>
<keyword evidence="5 13" id="KW-0863">Zinc-finger</keyword>
<evidence type="ECO:0000256" key="12">
    <source>
        <dbReference type="ARBA" id="ARBA00070723"/>
    </source>
</evidence>
<dbReference type="InterPro" id="IPR013087">
    <property type="entry name" value="Znf_C2H2_type"/>
</dbReference>
<evidence type="ECO:0000259" key="15">
    <source>
        <dbReference type="PROSITE" id="PS50157"/>
    </source>
</evidence>
<dbReference type="PANTHER" id="PTHR23235:SF58">
    <property type="entry name" value="EARLY GROWTH RESPONSE PROTEIN 4"/>
    <property type="match status" value="1"/>
</dbReference>
<evidence type="ECO:0000256" key="6">
    <source>
        <dbReference type="ARBA" id="ARBA00022833"/>
    </source>
</evidence>
<dbReference type="SMART" id="SM00355">
    <property type="entry name" value="ZnF_C2H2"/>
    <property type="match status" value="3"/>
</dbReference>
<evidence type="ECO:0000256" key="9">
    <source>
        <dbReference type="ARBA" id="ARBA00023163"/>
    </source>
</evidence>
<dbReference type="GO" id="GO:0000978">
    <property type="term" value="F:RNA polymerase II cis-regulatory region sequence-specific DNA binding"/>
    <property type="evidence" value="ECO:0007669"/>
    <property type="project" value="TreeGrafter"/>
</dbReference>
<sequence>MLNVMDFSCPEPLYSKYEEETGAMKAGQPQGSAQPEQQQQQLLAEADFLAGEFGGSPLSGEALELLLRGGQPSPSLSYTGSFVIKAVPEHPQDPESLFNLMSGILGLSPFAAPEGQQRHSDPLYSPCPEVTQDQLDLYSNCPPDMGACVQAPFPEQGYGGFPGAESAPALQGSASQCFFDAKLLDSKQDIKLPPLAPALDKFKAPCSQWEPVTQHQAFVPASYQPAEAFPAADAGQALFHALGSKMENVLSVSCQSQLGSLAEDPGCFGSSLGFACEPENFQARGDFGDAKIHSLPAQLIPEFDSSLAQPDVLPGLLSSNELLHPQPSPSIPATDFLGHPAPSSVASLLPATPAALGEPKKKTRRTKCSSKCFCPKPHEKAFACPVESCIRSFARSDELNRHLRIHTGHKPFQCRICLRNFSRSDHLTTHIRTHTGEKPFSCDVCGRRFARSDEKKRHSKVHMKQKARAEEKLKGLGFFSVGLSFGAL</sequence>
<dbReference type="FunFam" id="3.30.160.60:FF:001289">
    <property type="entry name" value="Zinc finger protein 574"/>
    <property type="match status" value="1"/>
</dbReference>
<reference evidence="16 17" key="1">
    <citation type="submission" date="2019-09" db="EMBL/GenBank/DDBJ databases">
        <title>Bird 10,000 Genomes (B10K) Project - Family phase.</title>
        <authorList>
            <person name="Zhang G."/>
        </authorList>
    </citation>
    <scope>NUCLEOTIDE SEQUENCE [LARGE SCALE GENOMIC DNA]</scope>
    <source>
        <strain evidence="16">B10K-MSB-03</strain>
    </source>
</reference>
<evidence type="ECO:0000256" key="4">
    <source>
        <dbReference type="ARBA" id="ARBA00022737"/>
    </source>
</evidence>
<feature type="region of interest" description="Disordered" evidence="14">
    <location>
        <begin position="18"/>
        <end position="40"/>
    </location>
</feature>
<keyword evidence="8" id="KW-0238">DNA-binding</keyword>
<dbReference type="InterPro" id="IPR036236">
    <property type="entry name" value="Znf_C2H2_sf"/>
</dbReference>
<keyword evidence="9" id="KW-0804">Transcription</keyword>
<gene>
    <name evidence="16" type="primary">Egr4</name>
    <name evidence="16" type="ORF">NOTORN_R13826</name>
</gene>
<keyword evidence="3" id="KW-0479">Metal-binding</keyword>
<evidence type="ECO:0000256" key="7">
    <source>
        <dbReference type="ARBA" id="ARBA00023015"/>
    </source>
</evidence>
<evidence type="ECO:0000313" key="16">
    <source>
        <dbReference type="EMBL" id="NWY02169.1"/>
    </source>
</evidence>
<evidence type="ECO:0000256" key="10">
    <source>
        <dbReference type="ARBA" id="ARBA00023242"/>
    </source>
</evidence>
<keyword evidence="10" id="KW-0539">Nucleus</keyword>
<keyword evidence="6" id="KW-0862">Zinc</keyword>
<keyword evidence="4" id="KW-0677">Repeat</keyword>
<dbReference type="GO" id="GO:0000981">
    <property type="term" value="F:DNA-binding transcription factor activity, RNA polymerase II-specific"/>
    <property type="evidence" value="ECO:0007669"/>
    <property type="project" value="TreeGrafter"/>
</dbReference>
<feature type="domain" description="C2H2-type" evidence="15">
    <location>
        <begin position="440"/>
        <end position="467"/>
    </location>
</feature>